<dbReference type="Gene3D" id="3.30.70.1400">
    <property type="entry name" value="Aminomethyltransferase beta-barrel domains"/>
    <property type="match status" value="1"/>
</dbReference>
<proteinExistence type="predicted"/>
<comment type="caution">
    <text evidence="4">The sequence shown here is derived from an EMBL/GenBank/DDBJ whole genome shotgun (WGS) entry which is preliminary data.</text>
</comment>
<dbReference type="RefSeq" id="WP_377478677.1">
    <property type="nucleotide sequence ID" value="NZ_JBHLTN010000002.1"/>
</dbReference>
<dbReference type="Pfam" id="PF01571">
    <property type="entry name" value="GCV_T"/>
    <property type="match status" value="2"/>
</dbReference>
<dbReference type="SUPFAM" id="SSF103025">
    <property type="entry name" value="Folate-binding domain"/>
    <property type="match status" value="1"/>
</dbReference>
<dbReference type="GO" id="GO:0004047">
    <property type="term" value="F:aminomethyltransferase activity"/>
    <property type="evidence" value="ECO:0007669"/>
    <property type="project" value="UniProtKB-EC"/>
</dbReference>
<accession>A0ABV6PMK1</accession>
<dbReference type="NCBIfam" id="NF001567">
    <property type="entry name" value="PRK00389.1"/>
    <property type="match status" value="1"/>
</dbReference>
<dbReference type="Gene3D" id="2.40.30.110">
    <property type="entry name" value="Aminomethyltransferase beta-barrel domains"/>
    <property type="match status" value="1"/>
</dbReference>
<dbReference type="PANTHER" id="PTHR43757">
    <property type="entry name" value="AMINOMETHYLTRANSFERASE"/>
    <property type="match status" value="1"/>
</dbReference>
<sequence length="403" mass="42632">MSDTADLLKTPLHELHLELGARMVPFAGYSMPVQYPSGLIAEHKQTRESAGLFDVSHMGQLQLVGPDAAAALESLMPVDVIGLAPGKQRYGLLLTDDGTIIDDLMFVNRGEPSTAGPPQGASAPSGGRYPSAAGERGDGHLFLIVNGACKAGDIAHIQARIGTRCQVRPLPEQALLALQGPQAVTALQHLVPGVQALVFMTGGDFDWQGAPLFITRSGYTGEDGFEISVPAARAEALARALLAQPEVKPIGLGARNSLRLEAGLCLYGNDIDTSTTPIEAGLNWAIQKVRRTGGARAGGFPGADLVLGQLDGSRKLERQRIVLAAKERVPVREPAPLENLDGQTIGQVTSGLLSPTLDRPIAMAYVKPGYATLGTELFAMVRGKPVPMEVVAPPFVPTRYHRV</sequence>
<feature type="domain" description="GCVT N-terminal" evidence="2">
    <location>
        <begin position="12"/>
        <end position="110"/>
    </location>
</feature>
<reference evidence="4 5" key="1">
    <citation type="submission" date="2024-09" db="EMBL/GenBank/DDBJ databases">
        <authorList>
            <person name="Sun Q."/>
            <person name="Mori K."/>
        </authorList>
    </citation>
    <scope>NUCLEOTIDE SEQUENCE [LARGE SCALE GENOMIC DNA]</scope>
    <source>
        <strain evidence="4 5">NCAIM B.02336</strain>
    </source>
</reference>
<dbReference type="InterPro" id="IPR006222">
    <property type="entry name" value="GCVT_N"/>
</dbReference>
<evidence type="ECO:0000259" key="2">
    <source>
        <dbReference type="Pfam" id="PF01571"/>
    </source>
</evidence>
<name>A0ABV6PMK1_9BURK</name>
<dbReference type="InterPro" id="IPR029043">
    <property type="entry name" value="GcvT/YgfZ_C"/>
</dbReference>
<dbReference type="NCBIfam" id="NF010093">
    <property type="entry name" value="PRK13579.1"/>
    <property type="match status" value="1"/>
</dbReference>
<dbReference type="Gene3D" id="3.30.1360.120">
    <property type="entry name" value="Probable tRNA modification gtpase trme, domain 1"/>
    <property type="match status" value="1"/>
</dbReference>
<protein>
    <submittedName>
        <fullName evidence="4">Glycine cleavage system aminomethyltransferase GcvT</fullName>
        <ecNumber evidence="4">2.1.2.10</ecNumber>
    </submittedName>
</protein>
<gene>
    <name evidence="4" type="primary">gcvT</name>
    <name evidence="4" type="ORF">ACFFGG_00685</name>
</gene>
<dbReference type="EMBL" id="JBHLTN010000002">
    <property type="protein sequence ID" value="MFC0591061.1"/>
    <property type="molecule type" value="Genomic_DNA"/>
</dbReference>
<feature type="region of interest" description="Disordered" evidence="1">
    <location>
        <begin position="111"/>
        <end position="131"/>
    </location>
</feature>
<feature type="domain" description="Aminomethyltransferase C-terminal" evidence="3">
    <location>
        <begin position="319"/>
        <end position="396"/>
    </location>
</feature>
<dbReference type="PANTHER" id="PTHR43757:SF2">
    <property type="entry name" value="AMINOMETHYLTRANSFERASE, MITOCHONDRIAL"/>
    <property type="match status" value="1"/>
</dbReference>
<dbReference type="EC" id="2.1.2.10" evidence="4"/>
<organism evidence="4 5">
    <name type="scientific">Ottowia pentelensis</name>
    <dbReference type="NCBI Taxonomy" id="511108"/>
    <lineage>
        <taxon>Bacteria</taxon>
        <taxon>Pseudomonadati</taxon>
        <taxon>Pseudomonadota</taxon>
        <taxon>Betaproteobacteria</taxon>
        <taxon>Burkholderiales</taxon>
        <taxon>Comamonadaceae</taxon>
        <taxon>Ottowia</taxon>
    </lineage>
</organism>
<dbReference type="InterPro" id="IPR028896">
    <property type="entry name" value="GcvT/YgfZ/DmdA"/>
</dbReference>
<feature type="domain" description="GCVT N-terminal" evidence="2">
    <location>
        <begin position="137"/>
        <end position="288"/>
    </location>
</feature>
<evidence type="ECO:0000256" key="1">
    <source>
        <dbReference type="SAM" id="MobiDB-lite"/>
    </source>
</evidence>
<evidence type="ECO:0000259" key="3">
    <source>
        <dbReference type="Pfam" id="PF08669"/>
    </source>
</evidence>
<dbReference type="Pfam" id="PF08669">
    <property type="entry name" value="GCV_T_C"/>
    <property type="match status" value="1"/>
</dbReference>
<evidence type="ECO:0000313" key="5">
    <source>
        <dbReference type="Proteomes" id="UP001589834"/>
    </source>
</evidence>
<keyword evidence="5" id="KW-1185">Reference proteome</keyword>
<feature type="compositionally biased region" description="Low complexity" evidence="1">
    <location>
        <begin position="112"/>
        <end position="127"/>
    </location>
</feature>
<dbReference type="PIRSF" id="PIRSF006487">
    <property type="entry name" value="GcvT"/>
    <property type="match status" value="1"/>
</dbReference>
<dbReference type="InterPro" id="IPR013977">
    <property type="entry name" value="GcvT_C"/>
</dbReference>
<evidence type="ECO:0000313" key="4">
    <source>
        <dbReference type="EMBL" id="MFC0591061.1"/>
    </source>
</evidence>
<dbReference type="Gene3D" id="4.10.1250.10">
    <property type="entry name" value="Aminomethyltransferase fragment"/>
    <property type="match status" value="1"/>
</dbReference>
<dbReference type="InterPro" id="IPR027266">
    <property type="entry name" value="TrmE/GcvT-like"/>
</dbReference>
<dbReference type="Proteomes" id="UP001589834">
    <property type="component" value="Unassembled WGS sequence"/>
</dbReference>
<dbReference type="SUPFAM" id="SSF101790">
    <property type="entry name" value="Aminomethyltransferase beta-barrel domain"/>
    <property type="match status" value="1"/>
</dbReference>
<keyword evidence="4" id="KW-0808">Transferase</keyword>